<feature type="transmembrane region" description="Helical" evidence="1">
    <location>
        <begin position="105"/>
        <end position="128"/>
    </location>
</feature>
<keyword evidence="3" id="KW-1185">Reference proteome</keyword>
<comment type="caution">
    <text evidence="2">The sequence shown here is derived from an EMBL/GenBank/DDBJ whole genome shotgun (WGS) entry which is preliminary data.</text>
</comment>
<keyword evidence="1" id="KW-0472">Membrane</keyword>
<sequence>MNLELKHQRLLKILLIASIISTGIHFTDNYLFIKQYPQPAWITAPSIYQSWLILTAIGITGYWLYKYRKYWLSYACLLVYSFTGLASPGHYLYGKMSQFTAKMHLFIWTDGLTGLAILGFIVWSALILKQWLQEPSTAFSELKIKN</sequence>
<name>A0ABR8FG99_9NOST</name>
<gene>
    <name evidence="2" type="ORF">H6G59_14520</name>
</gene>
<proteinExistence type="predicted"/>
<organism evidence="2 3">
    <name type="scientific">Anabaena lutea FACHB-196</name>
    <dbReference type="NCBI Taxonomy" id="2692881"/>
    <lineage>
        <taxon>Bacteria</taxon>
        <taxon>Bacillati</taxon>
        <taxon>Cyanobacteriota</taxon>
        <taxon>Cyanophyceae</taxon>
        <taxon>Nostocales</taxon>
        <taxon>Nostocaceae</taxon>
        <taxon>Anabaena</taxon>
    </lineage>
</organism>
<reference evidence="2 3" key="1">
    <citation type="journal article" date="2020" name="ISME J.">
        <title>Comparative genomics reveals insights into cyanobacterial evolution and habitat adaptation.</title>
        <authorList>
            <person name="Chen M.Y."/>
            <person name="Teng W.K."/>
            <person name="Zhao L."/>
            <person name="Hu C.X."/>
            <person name="Zhou Y.K."/>
            <person name="Han B.P."/>
            <person name="Song L.R."/>
            <person name="Shu W.S."/>
        </authorList>
    </citation>
    <scope>NUCLEOTIDE SEQUENCE [LARGE SCALE GENOMIC DNA]</scope>
    <source>
        <strain evidence="2 3">FACHB-196</strain>
    </source>
</reference>
<evidence type="ECO:0000313" key="3">
    <source>
        <dbReference type="Proteomes" id="UP000640531"/>
    </source>
</evidence>
<dbReference type="RefSeq" id="WP_190715566.1">
    <property type="nucleotide sequence ID" value="NZ_JACJST010000012.1"/>
</dbReference>
<evidence type="ECO:0000256" key="1">
    <source>
        <dbReference type="SAM" id="Phobius"/>
    </source>
</evidence>
<dbReference type="Proteomes" id="UP000640531">
    <property type="component" value="Unassembled WGS sequence"/>
</dbReference>
<feature type="transmembrane region" description="Helical" evidence="1">
    <location>
        <begin position="72"/>
        <end position="93"/>
    </location>
</feature>
<keyword evidence="1" id="KW-0812">Transmembrane</keyword>
<keyword evidence="1" id="KW-1133">Transmembrane helix</keyword>
<protein>
    <submittedName>
        <fullName evidence="2">Uncharacterized protein</fullName>
    </submittedName>
</protein>
<accession>A0ABR8FG99</accession>
<dbReference type="EMBL" id="JACJST010000012">
    <property type="protein sequence ID" value="MBD2569089.1"/>
    <property type="molecule type" value="Genomic_DNA"/>
</dbReference>
<feature type="transmembrane region" description="Helical" evidence="1">
    <location>
        <begin position="9"/>
        <end position="27"/>
    </location>
</feature>
<feature type="transmembrane region" description="Helical" evidence="1">
    <location>
        <begin position="47"/>
        <end position="65"/>
    </location>
</feature>
<evidence type="ECO:0000313" key="2">
    <source>
        <dbReference type="EMBL" id="MBD2569089.1"/>
    </source>
</evidence>